<dbReference type="AlphaFoldDB" id="X0VA35"/>
<evidence type="ECO:0000313" key="3">
    <source>
        <dbReference type="EMBL" id="GAG09368.1"/>
    </source>
</evidence>
<dbReference type="PANTHER" id="PTHR31005">
    <property type="entry name" value="DUF4139 DOMAIN-CONTAINING PROTEIN"/>
    <property type="match status" value="1"/>
</dbReference>
<organism evidence="3">
    <name type="scientific">marine sediment metagenome</name>
    <dbReference type="NCBI Taxonomy" id="412755"/>
    <lineage>
        <taxon>unclassified sequences</taxon>
        <taxon>metagenomes</taxon>
        <taxon>ecological metagenomes</taxon>
    </lineage>
</organism>
<keyword evidence="1" id="KW-0175">Coiled coil</keyword>
<feature type="coiled-coil region" evidence="1">
    <location>
        <begin position="90"/>
        <end position="124"/>
    </location>
</feature>
<feature type="non-terminal residue" evidence="3">
    <location>
        <position position="163"/>
    </location>
</feature>
<evidence type="ECO:0000259" key="2">
    <source>
        <dbReference type="Pfam" id="PF13600"/>
    </source>
</evidence>
<evidence type="ECO:0000256" key="1">
    <source>
        <dbReference type="SAM" id="Coils"/>
    </source>
</evidence>
<accession>X0VA35</accession>
<sequence>MKKLLILVLFLFTGAILTFSQNIITSEIENVVLFTNQALVSRIVEVKVEKGLNEIAVEVEAFAVDKDSVEAKVYGDGEVYSVQFKDVPLKDKPQENIHQLVEEIQKLRDEKKSLKNQKVTLSKQKSFLNSFINFAKVQIPEEIKTSLPKSEDLNRTFSFLAEG</sequence>
<reference evidence="3" key="1">
    <citation type="journal article" date="2014" name="Front. Microbiol.">
        <title>High frequency of phylogenetically diverse reductive dehalogenase-homologous genes in deep subseafloor sedimentary metagenomes.</title>
        <authorList>
            <person name="Kawai M."/>
            <person name="Futagami T."/>
            <person name="Toyoda A."/>
            <person name="Takaki Y."/>
            <person name="Nishi S."/>
            <person name="Hori S."/>
            <person name="Arai W."/>
            <person name="Tsubouchi T."/>
            <person name="Morono Y."/>
            <person name="Uchiyama I."/>
            <person name="Ito T."/>
            <person name="Fujiyama A."/>
            <person name="Inagaki F."/>
            <person name="Takami H."/>
        </authorList>
    </citation>
    <scope>NUCLEOTIDE SEQUENCE</scope>
    <source>
        <strain evidence="3">Expedition CK06-06</strain>
    </source>
</reference>
<dbReference type="InterPro" id="IPR011935">
    <property type="entry name" value="CHP02231"/>
</dbReference>
<dbReference type="EMBL" id="BARS01024562">
    <property type="protein sequence ID" value="GAG09368.1"/>
    <property type="molecule type" value="Genomic_DNA"/>
</dbReference>
<proteinExistence type="predicted"/>
<comment type="caution">
    <text evidence="3">The sequence shown here is derived from an EMBL/GenBank/DDBJ whole genome shotgun (WGS) entry which is preliminary data.</text>
</comment>
<protein>
    <recommendedName>
        <fullName evidence="2">DUF4140 domain-containing protein</fullName>
    </recommendedName>
</protein>
<dbReference type="Pfam" id="PF13600">
    <property type="entry name" value="DUF4140"/>
    <property type="match status" value="1"/>
</dbReference>
<gene>
    <name evidence="3" type="ORF">S01H1_38985</name>
</gene>
<dbReference type="PANTHER" id="PTHR31005:SF8">
    <property type="entry name" value="DUF4139 DOMAIN-CONTAINING PROTEIN"/>
    <property type="match status" value="1"/>
</dbReference>
<name>X0VA35_9ZZZZ</name>
<feature type="domain" description="DUF4140" evidence="2">
    <location>
        <begin position="31"/>
        <end position="128"/>
    </location>
</feature>
<dbReference type="InterPro" id="IPR025554">
    <property type="entry name" value="DUF4140"/>
</dbReference>